<reference evidence="4 5" key="1">
    <citation type="journal article" date="2020" name="Antonie Van Leeuwenhoek">
        <title>Rhodopirellula heiligendammensis sp. nov., Rhodopirellula pilleata sp. nov., and Rhodopirellula solitaria sp. nov. isolated from natural or artificial marine surfaces in Northern Germany and California, USA, and emended description of the genus Rhodopirellula.</title>
        <authorList>
            <person name="Kallscheuer N."/>
            <person name="Wiegand S."/>
            <person name="Jogler M."/>
            <person name="Boedeker C."/>
            <person name="Peeters S.H."/>
            <person name="Rast P."/>
            <person name="Heuer A."/>
            <person name="Jetten M.S.M."/>
            <person name="Rohde M."/>
            <person name="Jogler C."/>
        </authorList>
    </citation>
    <scope>NUCLEOTIDE SEQUENCE [LARGE SCALE GENOMIC DNA]</scope>
    <source>
        <strain evidence="4 5">Poly21</strain>
    </source>
</reference>
<organism evidence="4 5">
    <name type="scientific">Allorhodopirellula heiligendammensis</name>
    <dbReference type="NCBI Taxonomy" id="2714739"/>
    <lineage>
        <taxon>Bacteria</taxon>
        <taxon>Pseudomonadati</taxon>
        <taxon>Planctomycetota</taxon>
        <taxon>Planctomycetia</taxon>
        <taxon>Pirellulales</taxon>
        <taxon>Pirellulaceae</taxon>
        <taxon>Allorhodopirellula</taxon>
    </lineage>
</organism>
<evidence type="ECO:0000256" key="1">
    <source>
        <dbReference type="ARBA" id="ARBA00022729"/>
    </source>
</evidence>
<evidence type="ECO:0000256" key="2">
    <source>
        <dbReference type="SAM" id="SignalP"/>
    </source>
</evidence>
<dbReference type="InterPro" id="IPR029030">
    <property type="entry name" value="Caspase-like_dom_sf"/>
</dbReference>
<keyword evidence="5" id="KW-1185">Reference proteome</keyword>
<proteinExistence type="predicted"/>
<evidence type="ECO:0000313" key="5">
    <source>
        <dbReference type="Proteomes" id="UP000319908"/>
    </source>
</evidence>
<gene>
    <name evidence="4" type="ORF">Poly21_02090</name>
</gene>
<evidence type="ECO:0000259" key="3">
    <source>
        <dbReference type="Pfam" id="PF01364"/>
    </source>
</evidence>
<dbReference type="Gene3D" id="3.40.50.1460">
    <property type="match status" value="1"/>
</dbReference>
<dbReference type="InterPro" id="IPR029031">
    <property type="entry name" value="Gingipain_N_sf"/>
</dbReference>
<protein>
    <recommendedName>
        <fullName evidence="3">Gingipain domain-containing protein</fullName>
    </recommendedName>
</protein>
<comment type="caution">
    <text evidence="4">The sequence shown here is derived from an EMBL/GenBank/DDBJ whole genome shotgun (WGS) entry which is preliminary data.</text>
</comment>
<dbReference type="SUPFAM" id="SSF52129">
    <property type="entry name" value="Caspase-like"/>
    <property type="match status" value="1"/>
</dbReference>
<sequence>MLLKYVHLRKHQAFPRWLCVAGMLALASVSSAADVVVVCADSFRESLEPWCQLRRAEGLKLAFCRPSLTAEETSTRVREAADPSTRYVVLVGDAPDYSPRAQNSALNQGISHNQATAVDSDRVTRIPAFYLPAKVTAAFGSTPTYPADLPYGDLDGDGITDAAVGRLPVVTPDQLADLVHRLLAYELSQDFGVWRRSFQLTAGVGGFGMLIDGAIESVTRSVLTSVLPADAKPQIAYASPGHAFCPPEESFSTAVLGRYRNGSRFWVYAGHGSVDQLNFLSRSQQDAAALSESALTQRTTDGQWRVESLLDNQTVTRLVAPPGRAPIAILLACYAGAYDAPGDCLSERMLLTPGGPVSVIAASRLTMPYGNARFGLGLLESAYHDVDAADAPERLGDAMRAAVRNLQIQRPGSTTQMMVDGLATLISPAADQLADERSEHAGLYQLFGDPTLNLQSPQQLSVTVNAAETSDQSSEAAVVPSHTVCVNVTSPIAGRLTVCVDRPLTAVSAPTVGLPDNAADDPHGCTLGYVTIPIEGNVAGITTIPLPEDWSGPVVIRGFVQGREGWASGSARTVVD</sequence>
<accession>A0A5C6C426</accession>
<feature type="chain" id="PRO_5022999555" description="Gingipain domain-containing protein" evidence="2">
    <location>
        <begin position="33"/>
        <end position="576"/>
    </location>
</feature>
<dbReference type="Proteomes" id="UP000319908">
    <property type="component" value="Unassembled WGS sequence"/>
</dbReference>
<name>A0A5C6C426_9BACT</name>
<evidence type="ECO:0000313" key="4">
    <source>
        <dbReference type="EMBL" id="TWU18054.1"/>
    </source>
</evidence>
<feature type="signal peptide" evidence="2">
    <location>
        <begin position="1"/>
        <end position="32"/>
    </location>
</feature>
<dbReference type="Gene3D" id="3.40.50.10390">
    <property type="entry name" value="Gingipain r, domain 1"/>
    <property type="match status" value="1"/>
</dbReference>
<feature type="domain" description="Gingipain" evidence="3">
    <location>
        <begin position="36"/>
        <end position="454"/>
    </location>
</feature>
<dbReference type="Pfam" id="PF01364">
    <property type="entry name" value="Peptidase_C25"/>
    <property type="match status" value="1"/>
</dbReference>
<dbReference type="GO" id="GO:0008234">
    <property type="term" value="F:cysteine-type peptidase activity"/>
    <property type="evidence" value="ECO:0007669"/>
    <property type="project" value="InterPro"/>
</dbReference>
<dbReference type="AlphaFoldDB" id="A0A5C6C426"/>
<dbReference type="InterPro" id="IPR001769">
    <property type="entry name" value="Gingipain"/>
</dbReference>
<dbReference type="GO" id="GO:0006508">
    <property type="term" value="P:proteolysis"/>
    <property type="evidence" value="ECO:0007669"/>
    <property type="project" value="InterPro"/>
</dbReference>
<dbReference type="EMBL" id="SJPU01000001">
    <property type="protein sequence ID" value="TWU18054.1"/>
    <property type="molecule type" value="Genomic_DNA"/>
</dbReference>
<keyword evidence="1 2" id="KW-0732">Signal</keyword>